<organism>
    <name type="scientific">Solenopsis invicta</name>
    <name type="common">Red imported fire ant</name>
    <name type="synonym">Solenopsis wagneri</name>
    <dbReference type="NCBI Taxonomy" id="13686"/>
    <lineage>
        <taxon>Eukaryota</taxon>
        <taxon>Metazoa</taxon>
        <taxon>Ecdysozoa</taxon>
        <taxon>Arthropoda</taxon>
        <taxon>Hexapoda</taxon>
        <taxon>Insecta</taxon>
        <taxon>Pterygota</taxon>
        <taxon>Neoptera</taxon>
        <taxon>Endopterygota</taxon>
        <taxon>Hymenoptera</taxon>
        <taxon>Apocrita</taxon>
        <taxon>Aculeata</taxon>
        <taxon>Formicoidea</taxon>
        <taxon>Formicidae</taxon>
        <taxon>Myrmicinae</taxon>
        <taxon>Solenopsis</taxon>
    </lineage>
</organism>
<reference evidence="6" key="1">
    <citation type="journal article" date="2011" name="Proc. Natl. Acad. Sci. U.S.A.">
        <title>The genome of the fire ant Solenopsis invicta.</title>
        <authorList>
            <person name="Wurm Y."/>
            <person name="Wang J."/>
            <person name="Riba-Grognuz O."/>
            <person name="Corona M."/>
            <person name="Nygaard S."/>
            <person name="Hunt B.G."/>
            <person name="Ingram K.K."/>
            <person name="Falquet L."/>
            <person name="Nipitwattanaphon M."/>
            <person name="Gotzek D."/>
            <person name="Dijkstra M.B."/>
            <person name="Oettler J."/>
            <person name="Comtesse F."/>
            <person name="Shih C.J."/>
            <person name="Wu W.J."/>
            <person name="Yang C.C."/>
            <person name="Thomas J."/>
            <person name="Beaudoing E."/>
            <person name="Pradervand S."/>
            <person name="Flegel V."/>
            <person name="Cook E.D."/>
            <person name="Fabbretti R."/>
            <person name="Stockinger H."/>
            <person name="Long L."/>
            <person name="Farmerie W.G."/>
            <person name="Oakey J."/>
            <person name="Boomsma J.J."/>
            <person name="Pamilo P."/>
            <person name="Yi S.V."/>
            <person name="Heinze J."/>
            <person name="Goodisman M.A."/>
            <person name="Farinelli L."/>
            <person name="Harshman K."/>
            <person name="Hulo N."/>
            <person name="Cerutti L."/>
            <person name="Xenarios I."/>
            <person name="Shoemaker D."/>
            <person name="Keller L."/>
        </authorList>
    </citation>
    <scope>NUCLEOTIDE SEQUENCE [LARGE SCALE GENOMIC DNA]</scope>
</reference>
<evidence type="ECO:0000256" key="1">
    <source>
        <dbReference type="ARBA" id="ARBA00022723"/>
    </source>
</evidence>
<dbReference type="PROSITE" id="PS50808">
    <property type="entry name" value="ZF_BED"/>
    <property type="match status" value="2"/>
</dbReference>
<accession>E9IGF4</accession>
<dbReference type="GO" id="GO:0008270">
    <property type="term" value="F:zinc ion binding"/>
    <property type="evidence" value="ECO:0007669"/>
    <property type="project" value="UniProtKB-KW"/>
</dbReference>
<name>E9IGF4_SOLIN</name>
<evidence type="ECO:0000259" key="5">
    <source>
        <dbReference type="PROSITE" id="PS50808"/>
    </source>
</evidence>
<feature type="non-terminal residue" evidence="6">
    <location>
        <position position="455"/>
    </location>
</feature>
<dbReference type="HOGENOM" id="CLU_601754_0_0_1"/>
<dbReference type="InterPro" id="IPR003656">
    <property type="entry name" value="Znf_BED"/>
</dbReference>
<dbReference type="SMART" id="SM00355">
    <property type="entry name" value="ZnF_C2H2"/>
    <property type="match status" value="5"/>
</dbReference>
<evidence type="ECO:0000256" key="2">
    <source>
        <dbReference type="ARBA" id="ARBA00022771"/>
    </source>
</evidence>
<dbReference type="InterPro" id="IPR013087">
    <property type="entry name" value="Znf_C2H2_type"/>
</dbReference>
<keyword evidence="3" id="KW-0862">Zinc</keyword>
<dbReference type="Pfam" id="PF02892">
    <property type="entry name" value="zf-BED"/>
    <property type="match status" value="2"/>
</dbReference>
<sequence>MIQQSINEENNASANVDDQQANVNLQTKENQEKVINIWNYNNVVWRYFTLEKHSFIKCNICSKCYHNTIKDMYLEKHLASGHPKIIKEIQEEIKHTWLSQYFVFNVDSSKVKCIVNNCQINIFSGINGLTNHLRVQHKINESAKVYTIKVTLKKKQRNNTEVMVQQITKEEFFTNTGVQQFDTHSQVIKYKKELPCTSEPSLIWRYFTSDNSPVAKCNVCNKLYMKSVETHLEHHLSKGHPQLLQEIQEVIREELRHTDFSSLFAFNKDFTVTCTVENCEYYVINIFHGTFGLMHHLRYCHNITTGNFPSIKKNDIDITIQQSIKTEKDDTDMIQQLVKTERDDTDITIQQSVKTERDDTDITIQPIKIESHDTDVTIQQLIKTEKDNISANTSDQCARAHSQEKCQELTWDSNNLIWHYFTPKIWPVAKCNICNKYYNGKNIADLEDHLTHKHL</sequence>
<dbReference type="AlphaFoldDB" id="E9IGF4"/>
<feature type="domain" description="BED-type" evidence="5">
    <location>
        <begin position="412"/>
        <end position="455"/>
    </location>
</feature>
<evidence type="ECO:0000256" key="3">
    <source>
        <dbReference type="ARBA" id="ARBA00022833"/>
    </source>
</evidence>
<feature type="domain" description="BED-type" evidence="5">
    <location>
        <begin position="198"/>
        <end position="247"/>
    </location>
</feature>
<dbReference type="GO" id="GO:0003677">
    <property type="term" value="F:DNA binding"/>
    <property type="evidence" value="ECO:0007669"/>
    <property type="project" value="InterPro"/>
</dbReference>
<gene>
    <name evidence="6" type="ORF">SINV_10241</name>
</gene>
<keyword evidence="2 4" id="KW-0863">Zinc-finger</keyword>
<proteinExistence type="predicted"/>
<protein>
    <recommendedName>
        <fullName evidence="5">BED-type domain-containing protein</fullName>
    </recommendedName>
</protein>
<evidence type="ECO:0000256" key="4">
    <source>
        <dbReference type="PROSITE-ProRule" id="PRU00027"/>
    </source>
</evidence>
<evidence type="ECO:0000313" key="6">
    <source>
        <dbReference type="EMBL" id="EFZ20348.1"/>
    </source>
</evidence>
<keyword evidence="1" id="KW-0479">Metal-binding</keyword>
<dbReference type="EMBL" id="GL763002">
    <property type="protein sequence ID" value="EFZ20348.1"/>
    <property type="molecule type" value="Genomic_DNA"/>
</dbReference>